<evidence type="ECO:0000256" key="3">
    <source>
        <dbReference type="ARBA" id="ARBA00010327"/>
    </source>
</evidence>
<dbReference type="GO" id="GO:0009244">
    <property type="term" value="P:lipopolysaccharide core region biosynthetic process"/>
    <property type="evidence" value="ECO:0007669"/>
    <property type="project" value="UniProtKB-UniRule"/>
</dbReference>
<comment type="subcellular location">
    <subcellularLocation>
        <location evidence="1 15">Cell inner membrane</location>
        <topology evidence="1 15">Peripheral membrane protein</topology>
        <orientation evidence="1 15">Cytoplasmic side</orientation>
    </subcellularLocation>
</comment>
<comment type="function">
    <text evidence="15">Catalyzes the ATP-dependent phosphorylation of the 3-deoxy-D-manno-octulosonic acid (Kdo) residue in Kdo-lipid IV(A) at the 4-OH position.</text>
</comment>
<accession>A0A545TW27</accession>
<evidence type="ECO:0000313" key="17">
    <source>
        <dbReference type="EMBL" id="TQV81423.1"/>
    </source>
</evidence>
<evidence type="ECO:0000256" key="13">
    <source>
        <dbReference type="ARBA" id="ARBA00029511"/>
    </source>
</evidence>
<keyword evidence="6 15" id="KW-0997">Cell inner membrane</keyword>
<dbReference type="Proteomes" id="UP000315439">
    <property type="component" value="Unassembled WGS sequence"/>
</dbReference>
<evidence type="ECO:0000256" key="4">
    <source>
        <dbReference type="ARBA" id="ARBA00011988"/>
    </source>
</evidence>
<dbReference type="GO" id="GO:0005524">
    <property type="term" value="F:ATP binding"/>
    <property type="evidence" value="ECO:0007669"/>
    <property type="project" value="UniProtKB-UniRule"/>
</dbReference>
<keyword evidence="18" id="KW-1185">Reference proteome</keyword>
<evidence type="ECO:0000256" key="12">
    <source>
        <dbReference type="ARBA" id="ARBA00023136"/>
    </source>
</evidence>
<keyword evidence="8 15" id="KW-0547">Nucleotide-binding</keyword>
<dbReference type="GO" id="GO:0004672">
    <property type="term" value="F:protein kinase activity"/>
    <property type="evidence" value="ECO:0007669"/>
    <property type="project" value="InterPro"/>
</dbReference>
<dbReference type="RefSeq" id="WP_142934902.1">
    <property type="nucleotide sequence ID" value="NZ_ML660172.1"/>
</dbReference>
<evidence type="ECO:0000256" key="1">
    <source>
        <dbReference type="ARBA" id="ARBA00004515"/>
    </source>
</evidence>
<dbReference type="UniPathway" id="UPA00958"/>
<evidence type="ECO:0000256" key="6">
    <source>
        <dbReference type="ARBA" id="ARBA00022519"/>
    </source>
</evidence>
<dbReference type="Pfam" id="PF06293">
    <property type="entry name" value="Kdo"/>
    <property type="match status" value="1"/>
</dbReference>
<evidence type="ECO:0000256" key="7">
    <source>
        <dbReference type="ARBA" id="ARBA00022679"/>
    </source>
</evidence>
<keyword evidence="9 15" id="KW-0418">Kinase</keyword>
<evidence type="ECO:0000259" key="16">
    <source>
        <dbReference type="PROSITE" id="PS50011"/>
    </source>
</evidence>
<feature type="active site" evidence="15">
    <location>
        <position position="171"/>
    </location>
</feature>
<dbReference type="InterPro" id="IPR011009">
    <property type="entry name" value="Kinase-like_dom_sf"/>
</dbReference>
<dbReference type="EC" id="2.7.1.166" evidence="4 15"/>
<feature type="domain" description="Protein kinase" evidence="16">
    <location>
        <begin position="49"/>
        <end position="250"/>
    </location>
</feature>
<evidence type="ECO:0000256" key="2">
    <source>
        <dbReference type="ARBA" id="ARBA00004713"/>
    </source>
</evidence>
<dbReference type="AlphaFoldDB" id="A0A545TW27"/>
<comment type="pathway">
    <text evidence="2 15">Bacterial outer membrane biogenesis; LPS core biosynthesis.</text>
</comment>
<evidence type="ECO:0000256" key="10">
    <source>
        <dbReference type="ARBA" id="ARBA00022840"/>
    </source>
</evidence>
<evidence type="ECO:0000256" key="8">
    <source>
        <dbReference type="ARBA" id="ARBA00022741"/>
    </source>
</evidence>
<dbReference type="SUPFAM" id="SSF56112">
    <property type="entry name" value="Protein kinase-like (PK-like)"/>
    <property type="match status" value="1"/>
</dbReference>
<reference evidence="17 18" key="1">
    <citation type="submission" date="2019-07" db="EMBL/GenBank/DDBJ databases">
        <title>Draft genome for Aliikangiella sp. M105.</title>
        <authorList>
            <person name="Wang G."/>
        </authorList>
    </citation>
    <scope>NUCLEOTIDE SEQUENCE [LARGE SCALE GENOMIC DNA]</scope>
    <source>
        <strain evidence="17 18">M105</strain>
    </source>
</reference>
<comment type="catalytic activity">
    <reaction evidence="14 15">
        <text>an alpha-Kdo-(2-&gt;6)-lipid IVA + ATP = a 4-O-phospho-alpha-Kdo-(2-&gt;6)-lipid IVA + ADP + H(+)</text>
        <dbReference type="Rhea" id="RHEA:74271"/>
        <dbReference type="ChEBI" id="CHEBI:15378"/>
        <dbReference type="ChEBI" id="CHEBI:30616"/>
        <dbReference type="ChEBI" id="CHEBI:176428"/>
        <dbReference type="ChEBI" id="CHEBI:193140"/>
        <dbReference type="ChEBI" id="CHEBI:456216"/>
        <dbReference type="EC" id="2.7.1.166"/>
    </reaction>
</comment>
<evidence type="ECO:0000256" key="9">
    <source>
        <dbReference type="ARBA" id="ARBA00022777"/>
    </source>
</evidence>
<keyword evidence="11 15" id="KW-0448">Lipopolysaccharide biosynthesis</keyword>
<dbReference type="InterPro" id="IPR000719">
    <property type="entry name" value="Prot_kinase_dom"/>
</dbReference>
<proteinExistence type="inferred from homology"/>
<dbReference type="HAMAP" id="MF_00521">
    <property type="entry name" value="KDO_kinase"/>
    <property type="match status" value="1"/>
</dbReference>
<name>A0A545TW27_9GAMM</name>
<organism evidence="17 18">
    <name type="scientific">Aliikangiella coralliicola</name>
    <dbReference type="NCBI Taxonomy" id="2592383"/>
    <lineage>
        <taxon>Bacteria</taxon>
        <taxon>Pseudomonadati</taxon>
        <taxon>Pseudomonadota</taxon>
        <taxon>Gammaproteobacteria</taxon>
        <taxon>Oceanospirillales</taxon>
        <taxon>Pleioneaceae</taxon>
        <taxon>Aliikangiella</taxon>
    </lineage>
</organism>
<dbReference type="Gene3D" id="1.10.510.10">
    <property type="entry name" value="Transferase(Phosphotransferase) domain 1"/>
    <property type="match status" value="1"/>
</dbReference>
<gene>
    <name evidence="15" type="primary">kdkA</name>
    <name evidence="17" type="ORF">FLL46_25060</name>
</gene>
<dbReference type="EMBL" id="VIKS01000016">
    <property type="protein sequence ID" value="TQV81423.1"/>
    <property type="molecule type" value="Genomic_DNA"/>
</dbReference>
<sequence>MPISIIKQENNLLLLPEINQQFSKMLKSDWFDINFWQHQDAVTGQSRGRNITWFVGHQDDEWVLRHYYRGGMVAKLLGDKYLFSDIKNTRCYRELLLLEQMFLQGLPVPKPIAARVTTQNIFYRADLLIEKIPHAEDLVQKLTKENIAEAIWHSIGSMIAKFHEAGIFHSDLNAHNILLDNNNKVWLIDFDKCEQRTVAYSWQQANLQRLQRSLVKEKGLHRNFAFDDQCWRWLIGGYEYFYQLSSDGNQ</sequence>
<evidence type="ECO:0000256" key="5">
    <source>
        <dbReference type="ARBA" id="ARBA00022475"/>
    </source>
</evidence>
<comment type="similarity">
    <text evidence="3 15">Belongs to the protein kinase superfamily. KdkA/RfaP family.</text>
</comment>
<dbReference type="NCBIfam" id="NF002475">
    <property type="entry name" value="PRK01723.1"/>
    <property type="match status" value="1"/>
</dbReference>
<comment type="caution">
    <text evidence="17">The sequence shown here is derived from an EMBL/GenBank/DDBJ whole genome shotgun (WGS) entry which is preliminary data.</text>
</comment>
<dbReference type="OrthoDB" id="6854449at2"/>
<evidence type="ECO:0000256" key="14">
    <source>
        <dbReference type="ARBA" id="ARBA00034417"/>
    </source>
</evidence>
<evidence type="ECO:0000256" key="11">
    <source>
        <dbReference type="ARBA" id="ARBA00022985"/>
    </source>
</evidence>
<evidence type="ECO:0000313" key="18">
    <source>
        <dbReference type="Proteomes" id="UP000315439"/>
    </source>
</evidence>
<protein>
    <recommendedName>
        <fullName evidence="13 15">3-deoxy-D-manno-octulosonic acid kinase</fullName>
        <shortName evidence="15">Kdo kinase</shortName>
        <ecNumber evidence="4 15">2.7.1.166</ecNumber>
    </recommendedName>
</protein>
<dbReference type="PROSITE" id="PS50011">
    <property type="entry name" value="PROTEIN_KINASE_DOM"/>
    <property type="match status" value="1"/>
</dbReference>
<dbReference type="GO" id="GO:0005886">
    <property type="term" value="C:plasma membrane"/>
    <property type="evidence" value="ECO:0007669"/>
    <property type="project" value="UniProtKB-SubCell"/>
</dbReference>
<keyword evidence="7 15" id="KW-0808">Transferase</keyword>
<keyword evidence="5 15" id="KW-1003">Cell membrane</keyword>
<evidence type="ECO:0000256" key="15">
    <source>
        <dbReference type="HAMAP-Rule" id="MF_00521"/>
    </source>
</evidence>
<keyword evidence="12 15" id="KW-0472">Membrane</keyword>
<dbReference type="InterPro" id="IPR022826">
    <property type="entry name" value="KDO_kinase"/>
</dbReference>
<keyword evidence="10 15" id="KW-0067">ATP-binding</keyword>